<evidence type="ECO:0008006" key="3">
    <source>
        <dbReference type="Google" id="ProtNLM"/>
    </source>
</evidence>
<name>A0A9P7Y0F0_9FUNG</name>
<comment type="caution">
    <text evidence="1">The sequence shown here is derived from an EMBL/GenBank/DDBJ whole genome shotgun (WGS) entry which is preliminary data.</text>
</comment>
<gene>
    <name evidence="1" type="ORF">KI688_010441</name>
</gene>
<reference evidence="1" key="1">
    <citation type="submission" date="2021-06" db="EMBL/GenBank/DDBJ databases">
        <title>Genome Sequence of Mortierella hyaline Strain SCG-10, a Cold-Adapted, Nitrate-Reducing Fungus Isolated from Soil in Minnesota, USA.</title>
        <authorList>
            <person name="Aldossari N."/>
        </authorList>
    </citation>
    <scope>NUCLEOTIDE SEQUENCE</scope>
    <source>
        <strain evidence="1">SCG-10</strain>
    </source>
</reference>
<organism evidence="1 2">
    <name type="scientific">Linnemannia hyalina</name>
    <dbReference type="NCBI Taxonomy" id="64524"/>
    <lineage>
        <taxon>Eukaryota</taxon>
        <taxon>Fungi</taxon>
        <taxon>Fungi incertae sedis</taxon>
        <taxon>Mucoromycota</taxon>
        <taxon>Mortierellomycotina</taxon>
        <taxon>Mortierellomycetes</taxon>
        <taxon>Mortierellales</taxon>
        <taxon>Mortierellaceae</taxon>
        <taxon>Linnemannia</taxon>
    </lineage>
</organism>
<accession>A0A9P7Y0F0</accession>
<sequence length="899" mass="102941">MDPLSQLPLECLQIILQLLDDDNDLTSLAVLLRTNKYFSSTVLPYLYRDPFRKDFHSTRSRQMGIAKDLSSGRLLARMLLSRLPPTSLPTALTLALAPSTTPKQSGRNTRKSLSTAFSLFAPFTTKTSIKNTDTTTGTTTSKNNSYYSALDYLAHIRHLDMRPWYAEVDCCQAHKIGTPLTHAQKEYTKSDEFNKFYNAHPFAPTFSNNWRSNSTSVQFYYHTILHHEVPWSLGFFILEQLQSLTIHRVYSIKHYINVVNRLKNLEKVDFLLREIYEEEFNHGGGDGDVTEQLEKTIQQDVVQFVQDHARLFPGRLKTVVCFEGDSHWSDQAFVKGLQAEIYRVIPPLVEPTHLGQDNWPRFWANPGATNVMKVQRINGRELPETWVETILNDRPLLERCRGLKYLEITTSQYDVFDWAVQERRNREESLGRIITTGNVHNGQGSLLEPGPCQPSGLVPLEQVELKLFLSPPNNITKYTTQHNSVIDSLAFAFGQTLRQFIVSTPYEESTIDQLHLHIGRGWVDLRALTHLELKMAVNRLIVDPLLLTYCPKLTRLRMTDYSKEYSCQDVVPCQPADISGLQILRLSGWPALTFNPATLSSTPKLTSLEFSIGRSTDQGRQRVGFIPPLGELNRSYGIRGDSFQVEEQAGVSIIRPHWSWDWNLPLMTELILTSEFALLFEFRMLHGCPALEALTLDIRSTGRDVHTRILSEADLIVPVLQSTTTPSGVSSSPPPSPIPSPTLDKASEQIVLHKLKRLNLHGKWMMLDTQCLSHFLQILFPNLQHLQMEGWSFQTLKTFLLTIKENTLARRPTLSRAVRCLRIDISAMSAKQQGEVKMKYTNTSRHEDEDETWEEEQEEFFKPYAAKVMQCWSYNTNEYIFVGHDSGRWGRCKDTFERR</sequence>
<dbReference type="InterPro" id="IPR032675">
    <property type="entry name" value="LRR_dom_sf"/>
</dbReference>
<keyword evidence="2" id="KW-1185">Reference proteome</keyword>
<dbReference type="Proteomes" id="UP000707451">
    <property type="component" value="Unassembled WGS sequence"/>
</dbReference>
<evidence type="ECO:0000313" key="1">
    <source>
        <dbReference type="EMBL" id="KAG9069538.1"/>
    </source>
</evidence>
<dbReference type="Gene3D" id="3.80.10.10">
    <property type="entry name" value="Ribonuclease Inhibitor"/>
    <property type="match status" value="1"/>
</dbReference>
<dbReference type="SUPFAM" id="SSF52047">
    <property type="entry name" value="RNI-like"/>
    <property type="match status" value="1"/>
</dbReference>
<dbReference type="AlphaFoldDB" id="A0A9P7Y0F0"/>
<protein>
    <recommendedName>
        <fullName evidence="3">F-box domain-containing protein</fullName>
    </recommendedName>
</protein>
<dbReference type="EMBL" id="JAHRHY010000005">
    <property type="protein sequence ID" value="KAG9069538.1"/>
    <property type="molecule type" value="Genomic_DNA"/>
</dbReference>
<dbReference type="OrthoDB" id="2406343at2759"/>
<evidence type="ECO:0000313" key="2">
    <source>
        <dbReference type="Proteomes" id="UP000707451"/>
    </source>
</evidence>
<proteinExistence type="predicted"/>